<evidence type="ECO:0000313" key="4">
    <source>
        <dbReference type="Proteomes" id="UP001432027"/>
    </source>
</evidence>
<dbReference type="PANTHER" id="PTHR23208">
    <property type="entry name" value="LYSOZYME PROTEIN"/>
    <property type="match status" value="1"/>
</dbReference>
<proteinExistence type="inferred from homology"/>
<organism evidence="3 4">
    <name type="scientific">Pristionchus entomophagus</name>
    <dbReference type="NCBI Taxonomy" id="358040"/>
    <lineage>
        <taxon>Eukaryota</taxon>
        <taxon>Metazoa</taxon>
        <taxon>Ecdysozoa</taxon>
        <taxon>Nematoda</taxon>
        <taxon>Chromadorea</taxon>
        <taxon>Rhabditida</taxon>
        <taxon>Rhabditina</taxon>
        <taxon>Diplogasteromorpha</taxon>
        <taxon>Diplogasteroidea</taxon>
        <taxon>Neodiplogasteridae</taxon>
        <taxon>Pristionchus</taxon>
    </lineage>
</organism>
<sequence length="90" mass="9868">ANQQFILDMASQGKAMGITIGVYTNNNSWGTIVGSSWNGVSSHPLWWANWNGQANFNNFSPFGGWTKPAMHQYQGDVKGPCSIGNVDMSW</sequence>
<dbReference type="InterPro" id="IPR002053">
    <property type="entry name" value="Glyco_hydro_25"/>
</dbReference>
<evidence type="ECO:0000256" key="1">
    <source>
        <dbReference type="ARBA" id="ARBA00010646"/>
    </source>
</evidence>
<accession>A0AAV5U604</accession>
<dbReference type="GO" id="GO:0016998">
    <property type="term" value="P:cell wall macromolecule catabolic process"/>
    <property type="evidence" value="ECO:0007669"/>
    <property type="project" value="InterPro"/>
</dbReference>
<dbReference type="InterPro" id="IPR017853">
    <property type="entry name" value="GH"/>
</dbReference>
<dbReference type="Gene3D" id="3.20.20.80">
    <property type="entry name" value="Glycosidases"/>
    <property type="match status" value="1"/>
</dbReference>
<dbReference type="InterPro" id="IPR051595">
    <property type="entry name" value="GH25_Enzymes"/>
</dbReference>
<gene>
    <name evidence="3" type="ORF">PENTCL1PPCAC_23986</name>
</gene>
<evidence type="ECO:0000313" key="3">
    <source>
        <dbReference type="EMBL" id="GMT01812.1"/>
    </source>
</evidence>
<keyword evidence="2" id="KW-0732">Signal</keyword>
<feature type="non-terminal residue" evidence="3">
    <location>
        <position position="1"/>
    </location>
</feature>
<comment type="similarity">
    <text evidence="1">Belongs to the glycosyl hydrolase 25 family.</text>
</comment>
<dbReference type="SUPFAM" id="SSF51445">
    <property type="entry name" value="(Trans)glycosidases"/>
    <property type="match status" value="1"/>
</dbReference>
<evidence type="ECO:0000256" key="2">
    <source>
        <dbReference type="ARBA" id="ARBA00022729"/>
    </source>
</evidence>
<dbReference type="PROSITE" id="PS51904">
    <property type="entry name" value="GLYCOSYL_HYDROL_F25_2"/>
    <property type="match status" value="1"/>
</dbReference>
<dbReference type="PANTHER" id="PTHR23208:SF36">
    <property type="entry name" value="LYSOZYME-RELATED"/>
    <property type="match status" value="1"/>
</dbReference>
<dbReference type="GO" id="GO:0003796">
    <property type="term" value="F:lysozyme activity"/>
    <property type="evidence" value="ECO:0007669"/>
    <property type="project" value="InterPro"/>
</dbReference>
<dbReference type="GO" id="GO:0009253">
    <property type="term" value="P:peptidoglycan catabolic process"/>
    <property type="evidence" value="ECO:0007669"/>
    <property type="project" value="InterPro"/>
</dbReference>
<keyword evidence="4" id="KW-1185">Reference proteome</keyword>
<comment type="caution">
    <text evidence="3">The sequence shown here is derived from an EMBL/GenBank/DDBJ whole genome shotgun (WGS) entry which is preliminary data.</text>
</comment>
<name>A0AAV5U604_9BILA</name>
<feature type="non-terminal residue" evidence="3">
    <location>
        <position position="90"/>
    </location>
</feature>
<reference evidence="3" key="1">
    <citation type="submission" date="2023-10" db="EMBL/GenBank/DDBJ databases">
        <title>Genome assembly of Pristionchus species.</title>
        <authorList>
            <person name="Yoshida K."/>
            <person name="Sommer R.J."/>
        </authorList>
    </citation>
    <scope>NUCLEOTIDE SEQUENCE</scope>
    <source>
        <strain evidence="3">RS0144</strain>
    </source>
</reference>
<dbReference type="AlphaFoldDB" id="A0AAV5U604"/>
<protein>
    <recommendedName>
        <fullName evidence="5">Lysozyme</fullName>
    </recommendedName>
</protein>
<evidence type="ECO:0008006" key="5">
    <source>
        <dbReference type="Google" id="ProtNLM"/>
    </source>
</evidence>
<dbReference type="GO" id="GO:0045087">
    <property type="term" value="P:innate immune response"/>
    <property type="evidence" value="ECO:0007669"/>
    <property type="project" value="TreeGrafter"/>
</dbReference>
<dbReference type="GO" id="GO:0007165">
    <property type="term" value="P:signal transduction"/>
    <property type="evidence" value="ECO:0007669"/>
    <property type="project" value="TreeGrafter"/>
</dbReference>
<dbReference type="Proteomes" id="UP001432027">
    <property type="component" value="Unassembled WGS sequence"/>
</dbReference>
<dbReference type="EMBL" id="BTSX01000005">
    <property type="protein sequence ID" value="GMT01812.1"/>
    <property type="molecule type" value="Genomic_DNA"/>
</dbReference>